<proteinExistence type="predicted"/>
<dbReference type="SUPFAM" id="SSF47413">
    <property type="entry name" value="lambda repressor-like DNA-binding domains"/>
    <property type="match status" value="1"/>
</dbReference>
<dbReference type="PROSITE" id="PS50943">
    <property type="entry name" value="HTH_CROC1"/>
    <property type="match status" value="1"/>
</dbReference>
<dbReference type="AlphaFoldDB" id="A0A7T0KFH2"/>
<sequence>MDPLSVLQHSPLSLSEVSRRSGVSRNTLHLWLRGESQPSLATMDKIMLVLGHQLNVQAQRLSDADAATAARILANDLRPELATAAVEAWMQRFADWGDAAHPRTLLSRAAWASHPYGRPGALHFLPTNPVTVASSADASGQTWAFSGAFAQGNLQQAEAPEAKPHIPIPDTAHSTIIWCEDPATAAPSLPSHVRQTPQPVRGGTSLVPIGAHECAHASKQGALRFVSPTQLAIDILAEAHQPSLGGADA</sequence>
<dbReference type="RefSeq" id="WP_165009950.1">
    <property type="nucleotide sequence ID" value="NZ_CP064954.1"/>
</dbReference>
<evidence type="ECO:0000313" key="2">
    <source>
        <dbReference type="EMBL" id="QPK79104.1"/>
    </source>
</evidence>
<organism evidence="2 3">
    <name type="scientific">Corynebacterium lizhenjunii</name>
    <dbReference type="NCBI Taxonomy" id="2709394"/>
    <lineage>
        <taxon>Bacteria</taxon>
        <taxon>Bacillati</taxon>
        <taxon>Actinomycetota</taxon>
        <taxon>Actinomycetes</taxon>
        <taxon>Mycobacteriales</taxon>
        <taxon>Corynebacteriaceae</taxon>
        <taxon>Corynebacterium</taxon>
    </lineage>
</organism>
<dbReference type="Gene3D" id="1.10.260.40">
    <property type="entry name" value="lambda repressor-like DNA-binding domains"/>
    <property type="match status" value="1"/>
</dbReference>
<dbReference type="InterPro" id="IPR010982">
    <property type="entry name" value="Lambda_DNA-bd_dom_sf"/>
</dbReference>
<evidence type="ECO:0000313" key="3">
    <source>
        <dbReference type="Proteomes" id="UP000594681"/>
    </source>
</evidence>
<dbReference type="Proteomes" id="UP000594681">
    <property type="component" value="Chromosome"/>
</dbReference>
<keyword evidence="3" id="KW-1185">Reference proteome</keyword>
<dbReference type="KEGG" id="cliz:G7Y31_11545"/>
<name>A0A7T0KFH2_9CORY</name>
<accession>A0A7T0KFH2</accession>
<dbReference type="CDD" id="cd00093">
    <property type="entry name" value="HTH_XRE"/>
    <property type="match status" value="1"/>
</dbReference>
<feature type="domain" description="HTH cro/C1-type" evidence="1">
    <location>
        <begin position="12"/>
        <end position="57"/>
    </location>
</feature>
<reference evidence="2 3" key="1">
    <citation type="submission" date="2020-11" db="EMBL/GenBank/DDBJ databases">
        <title>Corynebacterium sp. ZJ-599.</title>
        <authorList>
            <person name="Zhou J."/>
        </authorList>
    </citation>
    <scope>NUCLEOTIDE SEQUENCE [LARGE SCALE GENOMIC DNA]</scope>
    <source>
        <strain evidence="2 3">ZJ-599</strain>
    </source>
</reference>
<dbReference type="EMBL" id="CP064954">
    <property type="protein sequence ID" value="QPK79104.1"/>
    <property type="molecule type" value="Genomic_DNA"/>
</dbReference>
<protein>
    <submittedName>
        <fullName evidence="2">Helix-turn-helix transcriptional regulator</fullName>
    </submittedName>
</protein>
<dbReference type="Pfam" id="PF01381">
    <property type="entry name" value="HTH_3"/>
    <property type="match status" value="1"/>
</dbReference>
<evidence type="ECO:0000259" key="1">
    <source>
        <dbReference type="PROSITE" id="PS50943"/>
    </source>
</evidence>
<gene>
    <name evidence="2" type="ORF">G7Y31_11545</name>
</gene>
<dbReference type="GO" id="GO:0003677">
    <property type="term" value="F:DNA binding"/>
    <property type="evidence" value="ECO:0007669"/>
    <property type="project" value="InterPro"/>
</dbReference>
<dbReference type="InterPro" id="IPR001387">
    <property type="entry name" value="Cro/C1-type_HTH"/>
</dbReference>